<reference evidence="1 2" key="1">
    <citation type="submission" date="2024-02" db="EMBL/GenBank/DDBJ databases">
        <authorList>
            <person name="Chen Y."/>
            <person name="Shah S."/>
            <person name="Dougan E. K."/>
            <person name="Thang M."/>
            <person name="Chan C."/>
        </authorList>
    </citation>
    <scope>NUCLEOTIDE SEQUENCE [LARGE SCALE GENOMIC DNA]</scope>
</reference>
<feature type="non-terminal residue" evidence="1">
    <location>
        <position position="311"/>
    </location>
</feature>
<dbReference type="EMBL" id="CAXAMN010017546">
    <property type="protein sequence ID" value="CAK9050671.1"/>
    <property type="molecule type" value="Genomic_DNA"/>
</dbReference>
<organism evidence="1 2">
    <name type="scientific">Durusdinium trenchii</name>
    <dbReference type="NCBI Taxonomy" id="1381693"/>
    <lineage>
        <taxon>Eukaryota</taxon>
        <taxon>Sar</taxon>
        <taxon>Alveolata</taxon>
        <taxon>Dinophyceae</taxon>
        <taxon>Suessiales</taxon>
        <taxon>Symbiodiniaceae</taxon>
        <taxon>Durusdinium</taxon>
    </lineage>
</organism>
<keyword evidence="2" id="KW-1185">Reference proteome</keyword>
<dbReference type="Gene3D" id="3.30.450.20">
    <property type="entry name" value="PAS domain"/>
    <property type="match status" value="1"/>
</dbReference>
<dbReference type="SUPFAM" id="SSF55785">
    <property type="entry name" value="PYP-like sensor domain (PAS domain)"/>
    <property type="match status" value="1"/>
</dbReference>
<evidence type="ECO:0008006" key="3">
    <source>
        <dbReference type="Google" id="ProtNLM"/>
    </source>
</evidence>
<gene>
    <name evidence="1" type="ORF">CCMP2556_LOCUS25811</name>
</gene>
<comment type="caution">
    <text evidence="1">The sequence shown here is derived from an EMBL/GenBank/DDBJ whole genome shotgun (WGS) entry which is preliminary data.</text>
</comment>
<dbReference type="InterPro" id="IPR035965">
    <property type="entry name" value="PAS-like_dom_sf"/>
</dbReference>
<evidence type="ECO:0000313" key="1">
    <source>
        <dbReference type="EMBL" id="CAK9050671.1"/>
    </source>
</evidence>
<dbReference type="Proteomes" id="UP001642484">
    <property type="component" value="Unassembled WGS sequence"/>
</dbReference>
<accession>A0ABP0MGQ0</accession>
<proteinExistence type="predicted"/>
<evidence type="ECO:0000313" key="2">
    <source>
        <dbReference type="Proteomes" id="UP001642484"/>
    </source>
</evidence>
<protein>
    <recommendedName>
        <fullName evidence="3">PAS domain-containing protein</fullName>
    </recommendedName>
</protein>
<sequence length="311" mass="34445">MANIPFQDQTSPLITAPPRFVLLADPNVVGNILIGCTDNFEQISGWSRQEVLGMPCDFLLEGCGNLVSQIQALKSSMLQADEFIGVLMARRKSGLLFSNLTHMFSIIVGGRRYLLLIQADVSDIAIDLSQPMQVLAVRQIAVSILRSDIDAWVLQQYASFYQSPTPQPQLPQMQQAYAQEIRGDGIASKMELDRSLLTPQQPCLKELAPDPAEIPQIPLVASPGRNSLRWADWQEQVPMPEFYDTPTSLGQQDTDLIIPEYPEALPVGRQLEASTEPCPSLGSVNHPHGCTECQFHFFSRAGCRMGADCRF</sequence>
<name>A0ABP0MGQ0_9DINO</name>